<dbReference type="SUPFAM" id="SSF52058">
    <property type="entry name" value="L domain-like"/>
    <property type="match status" value="1"/>
</dbReference>
<feature type="compositionally biased region" description="Polar residues" evidence="5">
    <location>
        <begin position="714"/>
        <end position="731"/>
    </location>
</feature>
<feature type="region of interest" description="Disordered" evidence="5">
    <location>
        <begin position="774"/>
        <end position="807"/>
    </location>
</feature>
<name>A0A8X8ZXY2_SALSN</name>
<dbReference type="Proteomes" id="UP000298416">
    <property type="component" value="Unassembled WGS sequence"/>
</dbReference>
<dbReference type="FunFam" id="3.80.10.10:FF:000140">
    <property type="entry name" value="Outer arm dynein light chain 1 protein"/>
    <property type="match status" value="1"/>
</dbReference>
<dbReference type="Pfam" id="PF12799">
    <property type="entry name" value="LRR_4"/>
    <property type="match status" value="1"/>
</dbReference>
<dbReference type="GO" id="GO:0005737">
    <property type="term" value="C:cytoplasm"/>
    <property type="evidence" value="ECO:0007669"/>
    <property type="project" value="UniProtKB-SubCell"/>
</dbReference>
<keyword evidence="3" id="KW-0433">Leucine-rich repeat</keyword>
<evidence type="ECO:0000313" key="6">
    <source>
        <dbReference type="EMBL" id="KAG6421287.1"/>
    </source>
</evidence>
<dbReference type="SMART" id="SM00365">
    <property type="entry name" value="LRR_SD22"/>
    <property type="match status" value="3"/>
</dbReference>
<reference evidence="6" key="2">
    <citation type="submission" date="2020-08" db="EMBL/GenBank/DDBJ databases">
        <title>Plant Genome Project.</title>
        <authorList>
            <person name="Zhang R.-G."/>
        </authorList>
    </citation>
    <scope>NUCLEOTIDE SEQUENCE</scope>
    <source>
        <strain evidence="6">Huo1</strain>
        <tissue evidence="6">Leaf</tissue>
    </source>
</reference>
<evidence type="ECO:0000256" key="2">
    <source>
        <dbReference type="ARBA" id="ARBA00022490"/>
    </source>
</evidence>
<protein>
    <submittedName>
        <fullName evidence="6">Uncharacterized protein</fullName>
    </submittedName>
</protein>
<dbReference type="PROSITE" id="PS51450">
    <property type="entry name" value="LRR"/>
    <property type="match status" value="2"/>
</dbReference>
<dbReference type="AlphaFoldDB" id="A0A8X8ZXY2"/>
<keyword evidence="7" id="KW-1185">Reference proteome</keyword>
<dbReference type="EMBL" id="PNBA02000006">
    <property type="protein sequence ID" value="KAG6421287.1"/>
    <property type="molecule type" value="Genomic_DNA"/>
</dbReference>
<dbReference type="InterPro" id="IPR025875">
    <property type="entry name" value="Leu-rich_rpt_4"/>
</dbReference>
<dbReference type="Gene3D" id="3.80.10.10">
    <property type="entry name" value="Ribonuclease Inhibitor"/>
    <property type="match status" value="1"/>
</dbReference>
<comment type="caution">
    <text evidence="6">The sequence shown here is derived from an EMBL/GenBank/DDBJ whole genome shotgun (WGS) entry which is preliminary data.</text>
</comment>
<keyword evidence="2" id="KW-0963">Cytoplasm</keyword>
<evidence type="ECO:0000256" key="4">
    <source>
        <dbReference type="ARBA" id="ARBA00022737"/>
    </source>
</evidence>
<feature type="region of interest" description="Disordered" evidence="5">
    <location>
        <begin position="710"/>
        <end position="731"/>
    </location>
</feature>
<dbReference type="PANTHER" id="PTHR15454:SF69">
    <property type="entry name" value="SERINE_THREONINE-PROTEIN KINASE 11-INTERACTING PROTEIN"/>
    <property type="match status" value="1"/>
</dbReference>
<feature type="region of interest" description="Disordered" evidence="5">
    <location>
        <begin position="664"/>
        <end position="684"/>
    </location>
</feature>
<keyword evidence="4" id="KW-0677">Repeat</keyword>
<comment type="subcellular location">
    <subcellularLocation>
        <location evidence="1">Cytoplasm</location>
    </subcellularLocation>
</comment>
<evidence type="ECO:0000313" key="7">
    <source>
        <dbReference type="Proteomes" id="UP000298416"/>
    </source>
</evidence>
<sequence>MAVVTGDRYLESLVKFVENQAEKLIEGTLVLKLNPVGLRYVQSRLEAFGELESLLSGAPVDYLRAYVSDLGDHRALEQLRRILRLLPSLKLVSLLPPLRRDPTPLFLLPFGSLKVLELRGCDLSTSAAKGLLELRLTLEKLICHNSTVSAHIRIDFHYFVLAALITLDSCFIITDLLKVWCIRDALRHIFASRIADIKDSPQWNRLSFVSCACNDLILMDESLQLLPLVETLDLSRNKFAKVDNLWKCTKLKHVDLGFNNLRSIASLSEVSCQIVKLVLRNNALTSLHGIENLKSLQGLDVSYNIISNFSEIEVLAGIPSLEILWLEGNPLCYARWFRAKVFSLFSHPYLLKLDEKKISACEDWKRKIIISGRQKQPASFGFYSPIRYDADVEEGAHTKKRRSRLAYIENDEQMIYIADRDSVSCDNEIKSKGETVHTEEPEIEDLIKRIENLKKDRSSLWLEEFQEWMNQTSETVVDGSRFKSVKSHRSEEMCVKSESEDADHAEPSRYISDSFQLSGDESSTIILGSETSFADTSVVSAQQYFDRIGEASSRLFMGHGGGDRSVFKNFSESHEELRYLNNEGSMPVDAVYLRFNSLEMPRWDNLTAENMSVPSTTAINNIMGTHFSSAFPASPPHYQEDILHRRHNLEEEFLQLSAESFSVTSSDSNTSCSDHDSARVGPSMSHIDHSVIESSSERSNEKLYIAASEDDAKQNGTDMSASHSQGNSTYTNGRELEIALPGSGRSLDDSQDDENLEFIKGKTGWLEKIRRRRKTSRRMNSLPEEDDVPGDTNSSRGQSERVTPLRLRDLERNEDSLELRLLVLNMLLSDLQSCCLMPAAFLVVSVFSWECVGVHAIYLL</sequence>
<dbReference type="PANTHER" id="PTHR15454">
    <property type="entry name" value="NISCHARIN RELATED"/>
    <property type="match status" value="1"/>
</dbReference>
<evidence type="ECO:0000256" key="1">
    <source>
        <dbReference type="ARBA" id="ARBA00004496"/>
    </source>
</evidence>
<dbReference type="InterPro" id="IPR001611">
    <property type="entry name" value="Leu-rich_rpt"/>
</dbReference>
<proteinExistence type="predicted"/>
<dbReference type="InterPro" id="IPR032675">
    <property type="entry name" value="LRR_dom_sf"/>
</dbReference>
<accession>A0A8X8ZXY2</accession>
<evidence type="ECO:0000256" key="5">
    <source>
        <dbReference type="SAM" id="MobiDB-lite"/>
    </source>
</evidence>
<gene>
    <name evidence="6" type="ORF">SASPL_117837</name>
</gene>
<reference evidence="6" key="1">
    <citation type="submission" date="2018-01" db="EMBL/GenBank/DDBJ databases">
        <authorList>
            <person name="Mao J.F."/>
        </authorList>
    </citation>
    <scope>NUCLEOTIDE SEQUENCE</scope>
    <source>
        <strain evidence="6">Huo1</strain>
        <tissue evidence="6">Leaf</tissue>
    </source>
</reference>
<feature type="compositionally biased region" description="Polar residues" evidence="5">
    <location>
        <begin position="791"/>
        <end position="801"/>
    </location>
</feature>
<organism evidence="6">
    <name type="scientific">Salvia splendens</name>
    <name type="common">Scarlet sage</name>
    <dbReference type="NCBI Taxonomy" id="180675"/>
    <lineage>
        <taxon>Eukaryota</taxon>
        <taxon>Viridiplantae</taxon>
        <taxon>Streptophyta</taxon>
        <taxon>Embryophyta</taxon>
        <taxon>Tracheophyta</taxon>
        <taxon>Spermatophyta</taxon>
        <taxon>Magnoliopsida</taxon>
        <taxon>eudicotyledons</taxon>
        <taxon>Gunneridae</taxon>
        <taxon>Pentapetalae</taxon>
        <taxon>asterids</taxon>
        <taxon>lamiids</taxon>
        <taxon>Lamiales</taxon>
        <taxon>Lamiaceae</taxon>
        <taxon>Nepetoideae</taxon>
        <taxon>Mentheae</taxon>
        <taxon>Salviinae</taxon>
        <taxon>Salvia</taxon>
        <taxon>Salvia subgen. Calosphace</taxon>
        <taxon>core Calosphace</taxon>
    </lineage>
</organism>
<evidence type="ECO:0000256" key="3">
    <source>
        <dbReference type="ARBA" id="ARBA00022614"/>
    </source>
</evidence>